<sequence>MRSCDGRGATYFAKQDSAPFNTVFKILNHEEYVPRLTGIMKRTLLLVFIHGFKGGDDTFGSFPAHLRALVNHALPNIEVTTAVYPKFETKGELGACVARFREWLQNTVIDIEVANETPSPTVDPSVHVFLIGHSMGGIVGAETLLLLASEQLLPTPAKTSPSKTSEAESKPVEPNAFMFPHIQGLLAFDTPFLGIAPGVVSYTAENHYRTATAAYGAISEVAGVFGWGGAKKSENKATNTPATDGNSQSGASALPPATSASSMGSSTDDAAATPSWQRWGRYAMYAGAAGAVAAGGAAALYSQRDKFLEGWSWATSHLEFVGCLARPEELRRRVSATARLQQERGIGCADFYTCLGKGAVAVPASSSSQTSSTVSSLSRYILRSKMRTFCNLPADVDEGENKDDIKAKYSDMSGMKWIKATNDKATDETKAHMSMFSSVENPSFYDLAQQACELLTGWVDRGWYLKATHARGGNGSNSNPRNNSPGSNRGRDGGKEFVEGEDDVVLVD</sequence>
<name>A0A2B7XCX2_9EURO</name>
<dbReference type="InterPro" id="IPR029058">
    <property type="entry name" value="AB_hydrolase_fold"/>
</dbReference>
<feature type="compositionally biased region" description="Low complexity" evidence="1">
    <location>
        <begin position="476"/>
        <end position="488"/>
    </location>
</feature>
<evidence type="ECO:0008006" key="4">
    <source>
        <dbReference type="Google" id="ProtNLM"/>
    </source>
</evidence>
<reference evidence="2 3" key="1">
    <citation type="submission" date="2017-10" db="EMBL/GenBank/DDBJ databases">
        <title>Comparative genomics in systemic dimorphic fungi from Ajellomycetaceae.</title>
        <authorList>
            <person name="Munoz J.F."/>
            <person name="Mcewen J.G."/>
            <person name="Clay O.K."/>
            <person name="Cuomo C.A."/>
        </authorList>
    </citation>
    <scope>NUCLEOTIDE SEQUENCE [LARGE SCALE GENOMIC DNA]</scope>
    <source>
        <strain evidence="2 3">UAMH130</strain>
    </source>
</reference>
<feature type="region of interest" description="Disordered" evidence="1">
    <location>
        <begin position="232"/>
        <end position="272"/>
    </location>
</feature>
<feature type="compositionally biased region" description="Basic and acidic residues" evidence="1">
    <location>
        <begin position="489"/>
        <end position="498"/>
    </location>
</feature>
<feature type="region of interest" description="Disordered" evidence="1">
    <location>
        <begin position="469"/>
        <end position="508"/>
    </location>
</feature>
<feature type="compositionally biased region" description="Low complexity" evidence="1">
    <location>
        <begin position="249"/>
        <end position="262"/>
    </location>
</feature>
<dbReference type="PANTHER" id="PTHR47842">
    <property type="entry name" value="EXPRESSED PROTEIN"/>
    <property type="match status" value="1"/>
</dbReference>
<organism evidence="2 3">
    <name type="scientific">Blastomyces parvus</name>
    <dbReference type="NCBI Taxonomy" id="2060905"/>
    <lineage>
        <taxon>Eukaryota</taxon>
        <taxon>Fungi</taxon>
        <taxon>Dikarya</taxon>
        <taxon>Ascomycota</taxon>
        <taxon>Pezizomycotina</taxon>
        <taxon>Eurotiomycetes</taxon>
        <taxon>Eurotiomycetidae</taxon>
        <taxon>Onygenales</taxon>
        <taxon>Ajellomycetaceae</taxon>
        <taxon>Blastomyces</taxon>
    </lineage>
</organism>
<gene>
    <name evidence="2" type="ORF">GX51_02191</name>
</gene>
<dbReference type="STRING" id="2060905.A0A2B7XCX2"/>
<evidence type="ECO:0000256" key="1">
    <source>
        <dbReference type="SAM" id="MobiDB-lite"/>
    </source>
</evidence>
<dbReference type="EMBL" id="PDNC01000019">
    <property type="protein sequence ID" value="PGH06750.1"/>
    <property type="molecule type" value="Genomic_DNA"/>
</dbReference>
<keyword evidence="3" id="KW-1185">Reference proteome</keyword>
<accession>A0A2B7XCX2</accession>
<dbReference type="Gene3D" id="3.40.50.1820">
    <property type="entry name" value="alpha/beta hydrolase"/>
    <property type="match status" value="1"/>
</dbReference>
<comment type="caution">
    <text evidence="2">The sequence shown here is derived from an EMBL/GenBank/DDBJ whole genome shotgun (WGS) entry which is preliminary data.</text>
</comment>
<dbReference type="AlphaFoldDB" id="A0A2B7XCX2"/>
<evidence type="ECO:0000313" key="3">
    <source>
        <dbReference type="Proteomes" id="UP000224080"/>
    </source>
</evidence>
<proteinExistence type="predicted"/>
<dbReference type="Proteomes" id="UP000224080">
    <property type="component" value="Unassembled WGS sequence"/>
</dbReference>
<evidence type="ECO:0000313" key="2">
    <source>
        <dbReference type="EMBL" id="PGH06750.1"/>
    </source>
</evidence>
<feature type="compositionally biased region" description="Polar residues" evidence="1">
    <location>
        <begin position="236"/>
        <end position="248"/>
    </location>
</feature>
<dbReference type="OrthoDB" id="442243at2759"/>
<dbReference type="SUPFAM" id="SSF53474">
    <property type="entry name" value="alpha/beta-Hydrolases"/>
    <property type="match status" value="1"/>
</dbReference>
<dbReference type="PANTHER" id="PTHR47842:SF1">
    <property type="entry name" value="DUF676 DOMAIN-CONTAINING PROTEIN"/>
    <property type="match status" value="1"/>
</dbReference>
<feature type="compositionally biased region" description="Acidic residues" evidence="1">
    <location>
        <begin position="499"/>
        <end position="508"/>
    </location>
</feature>
<protein>
    <recommendedName>
        <fullName evidence="4">DUF676 domain-containing protein</fullName>
    </recommendedName>
</protein>